<dbReference type="InterPro" id="IPR000326">
    <property type="entry name" value="PAP2/HPO"/>
</dbReference>
<dbReference type="InterPro" id="IPR036938">
    <property type="entry name" value="PAP2/HPO_sf"/>
</dbReference>
<dbReference type="Gene3D" id="1.20.144.10">
    <property type="entry name" value="Phosphatidic acid phosphatase type 2/haloperoxidase"/>
    <property type="match status" value="1"/>
</dbReference>
<keyword evidence="5 7" id="KW-0472">Membrane</keyword>
<dbReference type="GO" id="GO:0016020">
    <property type="term" value="C:membrane"/>
    <property type="evidence" value="ECO:0007669"/>
    <property type="project" value="UniProtKB-SubCell"/>
</dbReference>
<dbReference type="STRING" id="1220924.W2RQ23"/>
<evidence type="ECO:0000313" key="9">
    <source>
        <dbReference type="EMBL" id="ETN38572.1"/>
    </source>
</evidence>
<dbReference type="SUPFAM" id="SSF48317">
    <property type="entry name" value="Acid phosphatase/Vanadium-dependent haloperoxidase"/>
    <property type="match status" value="1"/>
</dbReference>
<feature type="transmembrane region" description="Helical" evidence="7">
    <location>
        <begin position="194"/>
        <end position="215"/>
    </location>
</feature>
<feature type="transmembrane region" description="Helical" evidence="7">
    <location>
        <begin position="271"/>
        <end position="290"/>
    </location>
</feature>
<dbReference type="Proteomes" id="UP000030752">
    <property type="component" value="Unassembled WGS sequence"/>
</dbReference>
<dbReference type="EMBL" id="KB822722">
    <property type="protein sequence ID" value="ETN38572.1"/>
    <property type="molecule type" value="Genomic_DNA"/>
</dbReference>
<dbReference type="GO" id="GO:0046839">
    <property type="term" value="P:phospholipid dephosphorylation"/>
    <property type="evidence" value="ECO:0007669"/>
    <property type="project" value="TreeGrafter"/>
</dbReference>
<sequence length="375" mass="41232">MGRGMLVHTGISYALDWVVIIAFAAGGGYLGKVRGFRRPFSLADRAIAYPLKPDIVTLEEAAIACFLGPAIIILVLAFVLPSIRRPDQKRVYSSWRDKFWDANAGWMGLGVSLAATLFITSGLKAVVGKPRPNLLAICNADIENLGNFVVGGSGSEIESDAPAMVTYEICRPTDLDLFNDAFFAFPSGHSSMSWAGLLYLSLWLCMKLSVVLPYLGQHMPVPDKSTEDVDVVSYYHERRSAPPLWKVTIAMIPIGVALFICASRYADFHHAGIDIFAGCVIGIICAYTAFRLYHLPVQRGYGLAWGPRDEENAYLGDMPWNHRLTRRSPFNTGDEEAGHHHARPSTSAEGMLEYGGGRGSPQYPMQTFHSPLESR</sequence>
<dbReference type="OrthoDB" id="10030083at2759"/>
<feature type="transmembrane region" description="Helical" evidence="7">
    <location>
        <begin position="61"/>
        <end position="83"/>
    </location>
</feature>
<dbReference type="VEuPathDB" id="FungiDB:HMPREF1541_06609"/>
<dbReference type="InterPro" id="IPR043216">
    <property type="entry name" value="PAP-like"/>
</dbReference>
<comment type="subcellular location">
    <subcellularLocation>
        <location evidence="1">Membrane</location>
        <topology evidence="1">Multi-pass membrane protein</topology>
    </subcellularLocation>
</comment>
<feature type="transmembrane region" description="Helical" evidence="7">
    <location>
        <begin position="12"/>
        <end position="31"/>
    </location>
</feature>
<proteinExistence type="inferred from homology"/>
<accession>W2RQ23</accession>
<dbReference type="Pfam" id="PF01569">
    <property type="entry name" value="PAP2"/>
    <property type="match status" value="1"/>
</dbReference>
<dbReference type="RefSeq" id="XP_008719161.1">
    <property type="nucleotide sequence ID" value="XM_008720939.1"/>
</dbReference>
<protein>
    <recommendedName>
        <fullName evidence="8">Phosphatidic acid phosphatase type 2/haloperoxidase domain-containing protein</fullName>
    </recommendedName>
</protein>
<evidence type="ECO:0000259" key="8">
    <source>
        <dbReference type="SMART" id="SM00014"/>
    </source>
</evidence>
<dbReference type="GO" id="GO:0008195">
    <property type="term" value="F:phosphatidate phosphatase activity"/>
    <property type="evidence" value="ECO:0007669"/>
    <property type="project" value="TreeGrafter"/>
</dbReference>
<evidence type="ECO:0000313" key="10">
    <source>
        <dbReference type="Proteomes" id="UP000030752"/>
    </source>
</evidence>
<dbReference type="PANTHER" id="PTHR10165:SF154">
    <property type="entry name" value="PAP2 DOMAIN PROTEIN (AFU_ORTHOLOGUE AFUA_1G09730)"/>
    <property type="match status" value="1"/>
</dbReference>
<keyword evidence="3 7" id="KW-0812">Transmembrane</keyword>
<reference evidence="9 10" key="1">
    <citation type="submission" date="2013-03" db="EMBL/GenBank/DDBJ databases">
        <title>The Genome Sequence of Phialophora europaea CBS 101466.</title>
        <authorList>
            <consortium name="The Broad Institute Genomics Platform"/>
            <person name="Cuomo C."/>
            <person name="de Hoog S."/>
            <person name="Gorbushina A."/>
            <person name="Walker B."/>
            <person name="Young S.K."/>
            <person name="Zeng Q."/>
            <person name="Gargeya S."/>
            <person name="Fitzgerald M."/>
            <person name="Haas B."/>
            <person name="Abouelleil A."/>
            <person name="Allen A.W."/>
            <person name="Alvarado L."/>
            <person name="Arachchi H.M."/>
            <person name="Berlin A.M."/>
            <person name="Chapman S.B."/>
            <person name="Gainer-Dewar J."/>
            <person name="Goldberg J."/>
            <person name="Griggs A."/>
            <person name="Gujja S."/>
            <person name="Hansen M."/>
            <person name="Howarth C."/>
            <person name="Imamovic A."/>
            <person name="Ireland A."/>
            <person name="Larimer J."/>
            <person name="McCowan C."/>
            <person name="Murphy C."/>
            <person name="Pearson M."/>
            <person name="Poon T.W."/>
            <person name="Priest M."/>
            <person name="Roberts A."/>
            <person name="Saif S."/>
            <person name="Shea T."/>
            <person name="Sisk P."/>
            <person name="Sykes S."/>
            <person name="Wortman J."/>
            <person name="Nusbaum C."/>
            <person name="Birren B."/>
        </authorList>
    </citation>
    <scope>NUCLEOTIDE SEQUENCE [LARGE SCALE GENOMIC DNA]</scope>
    <source>
        <strain evidence="9 10">CBS 101466</strain>
    </source>
</reference>
<evidence type="ECO:0000256" key="2">
    <source>
        <dbReference type="ARBA" id="ARBA00008816"/>
    </source>
</evidence>
<dbReference type="GO" id="GO:0006644">
    <property type="term" value="P:phospholipid metabolic process"/>
    <property type="evidence" value="ECO:0007669"/>
    <property type="project" value="InterPro"/>
</dbReference>
<name>W2RQ23_CYPE1</name>
<dbReference type="HOGENOM" id="CLU_021458_2_0_1"/>
<dbReference type="InParanoid" id="W2RQ23"/>
<dbReference type="eggNOG" id="KOG3030">
    <property type="taxonomic scope" value="Eukaryota"/>
</dbReference>
<evidence type="ECO:0000256" key="5">
    <source>
        <dbReference type="ARBA" id="ARBA00023136"/>
    </source>
</evidence>
<evidence type="ECO:0000256" key="3">
    <source>
        <dbReference type="ARBA" id="ARBA00022692"/>
    </source>
</evidence>
<evidence type="ECO:0000256" key="6">
    <source>
        <dbReference type="SAM" id="MobiDB-lite"/>
    </source>
</evidence>
<feature type="domain" description="Phosphatidic acid phosphatase type 2/haloperoxidase" evidence="8">
    <location>
        <begin position="104"/>
        <end position="290"/>
    </location>
</feature>
<evidence type="ECO:0000256" key="1">
    <source>
        <dbReference type="ARBA" id="ARBA00004141"/>
    </source>
</evidence>
<dbReference type="AlphaFoldDB" id="W2RQ23"/>
<gene>
    <name evidence="9" type="ORF">HMPREF1541_06609</name>
</gene>
<dbReference type="PANTHER" id="PTHR10165">
    <property type="entry name" value="LIPID PHOSPHATE PHOSPHATASE"/>
    <property type="match status" value="1"/>
</dbReference>
<dbReference type="GeneID" id="19973948"/>
<feature type="region of interest" description="Disordered" evidence="6">
    <location>
        <begin position="326"/>
        <end position="375"/>
    </location>
</feature>
<organism evidence="9 10">
    <name type="scientific">Cyphellophora europaea (strain CBS 101466)</name>
    <name type="common">Phialophora europaea</name>
    <dbReference type="NCBI Taxonomy" id="1220924"/>
    <lineage>
        <taxon>Eukaryota</taxon>
        <taxon>Fungi</taxon>
        <taxon>Dikarya</taxon>
        <taxon>Ascomycota</taxon>
        <taxon>Pezizomycotina</taxon>
        <taxon>Eurotiomycetes</taxon>
        <taxon>Chaetothyriomycetidae</taxon>
        <taxon>Chaetothyriales</taxon>
        <taxon>Cyphellophoraceae</taxon>
        <taxon>Cyphellophora</taxon>
    </lineage>
</organism>
<dbReference type="CDD" id="cd03390">
    <property type="entry name" value="PAP2_containing_1_like"/>
    <property type="match status" value="1"/>
</dbReference>
<evidence type="ECO:0000256" key="7">
    <source>
        <dbReference type="SAM" id="Phobius"/>
    </source>
</evidence>
<dbReference type="SMART" id="SM00014">
    <property type="entry name" value="acidPPc"/>
    <property type="match status" value="1"/>
</dbReference>
<keyword evidence="10" id="KW-1185">Reference proteome</keyword>
<evidence type="ECO:0000256" key="4">
    <source>
        <dbReference type="ARBA" id="ARBA00022989"/>
    </source>
</evidence>
<keyword evidence="4 7" id="KW-1133">Transmembrane helix</keyword>
<feature type="transmembrane region" description="Helical" evidence="7">
    <location>
        <begin position="104"/>
        <end position="123"/>
    </location>
</feature>
<comment type="similarity">
    <text evidence="2">Belongs to the PA-phosphatase related phosphoesterase family.</text>
</comment>
<feature type="transmembrane region" description="Helical" evidence="7">
    <location>
        <begin position="244"/>
        <end position="265"/>
    </location>
</feature>